<keyword evidence="9" id="KW-1185">Reference proteome</keyword>
<evidence type="ECO:0000256" key="6">
    <source>
        <dbReference type="SAM" id="Phobius"/>
    </source>
</evidence>
<evidence type="ECO:0000256" key="5">
    <source>
        <dbReference type="ARBA" id="ARBA00023136"/>
    </source>
</evidence>
<feature type="transmembrane region" description="Helical" evidence="6">
    <location>
        <begin position="209"/>
        <end position="234"/>
    </location>
</feature>
<comment type="subcellular location">
    <subcellularLocation>
        <location evidence="1">Cell membrane</location>
        <topology evidence="1">Multi-pass membrane protein</topology>
    </subcellularLocation>
</comment>
<evidence type="ECO:0000313" key="8">
    <source>
        <dbReference type="EMBL" id="SEB72035.1"/>
    </source>
</evidence>
<proteinExistence type="predicted"/>
<feature type="transmembrane region" description="Helical" evidence="6">
    <location>
        <begin position="300"/>
        <end position="321"/>
    </location>
</feature>
<organism evidence="8 9">
    <name type="scientific">Pseudomonas mohnii</name>
    <dbReference type="NCBI Taxonomy" id="395600"/>
    <lineage>
        <taxon>Bacteria</taxon>
        <taxon>Pseudomonadati</taxon>
        <taxon>Pseudomonadota</taxon>
        <taxon>Gammaproteobacteria</taxon>
        <taxon>Pseudomonadales</taxon>
        <taxon>Pseudomonadaceae</taxon>
        <taxon>Pseudomonas</taxon>
    </lineage>
</organism>
<dbReference type="InterPro" id="IPR011701">
    <property type="entry name" value="MFS"/>
</dbReference>
<comment type="caution">
    <text evidence="8">The sequence shown here is derived from an EMBL/GenBank/DDBJ whole genome shotgun (WGS) entry which is preliminary data.</text>
</comment>
<evidence type="ECO:0000256" key="2">
    <source>
        <dbReference type="ARBA" id="ARBA00022475"/>
    </source>
</evidence>
<feature type="transmembrane region" description="Helical" evidence="6">
    <location>
        <begin position="133"/>
        <end position="155"/>
    </location>
</feature>
<dbReference type="InterPro" id="IPR050189">
    <property type="entry name" value="MFS_Efflux_Transporters"/>
</dbReference>
<feature type="transmembrane region" description="Helical" evidence="6">
    <location>
        <begin position="274"/>
        <end position="294"/>
    </location>
</feature>
<dbReference type="Proteomes" id="UP000199665">
    <property type="component" value="Unassembled WGS sequence"/>
</dbReference>
<feature type="transmembrane region" description="Helical" evidence="6">
    <location>
        <begin position="43"/>
        <end position="66"/>
    </location>
</feature>
<dbReference type="Pfam" id="PF07690">
    <property type="entry name" value="MFS_1"/>
    <property type="match status" value="1"/>
</dbReference>
<evidence type="ECO:0000256" key="1">
    <source>
        <dbReference type="ARBA" id="ARBA00004651"/>
    </source>
</evidence>
<evidence type="ECO:0000256" key="4">
    <source>
        <dbReference type="ARBA" id="ARBA00022989"/>
    </source>
</evidence>
<dbReference type="InterPro" id="IPR020846">
    <property type="entry name" value="MFS_dom"/>
</dbReference>
<evidence type="ECO:0000259" key="7">
    <source>
        <dbReference type="PROSITE" id="PS50850"/>
    </source>
</evidence>
<dbReference type="Gene3D" id="1.20.1250.20">
    <property type="entry name" value="MFS general substrate transporter like domains"/>
    <property type="match status" value="2"/>
</dbReference>
<keyword evidence="4 6" id="KW-1133">Transmembrane helix</keyword>
<dbReference type="PROSITE" id="PS50850">
    <property type="entry name" value="MFS"/>
    <property type="match status" value="1"/>
</dbReference>
<protein>
    <submittedName>
        <fullName evidence="8">Predicted arabinose efflux permease, MFS family</fullName>
    </submittedName>
</protein>
<feature type="transmembrane region" description="Helical" evidence="6">
    <location>
        <begin position="240"/>
        <end position="267"/>
    </location>
</feature>
<dbReference type="PROSITE" id="PS51257">
    <property type="entry name" value="PROKAR_LIPOPROTEIN"/>
    <property type="match status" value="1"/>
</dbReference>
<keyword evidence="2" id="KW-1003">Cell membrane</keyword>
<keyword evidence="5 6" id="KW-0472">Membrane</keyword>
<feature type="domain" description="Major facilitator superfamily (MFS) profile" evidence="7">
    <location>
        <begin position="1"/>
        <end position="386"/>
    </location>
</feature>
<keyword evidence="3 6" id="KW-0812">Transmembrane</keyword>
<evidence type="ECO:0000256" key="3">
    <source>
        <dbReference type="ARBA" id="ARBA00022692"/>
    </source>
</evidence>
<dbReference type="EMBL" id="FNRV01000001">
    <property type="protein sequence ID" value="SEB72035.1"/>
    <property type="molecule type" value="Genomic_DNA"/>
</dbReference>
<dbReference type="PANTHER" id="PTHR43124">
    <property type="entry name" value="PURINE EFFLUX PUMP PBUE"/>
    <property type="match status" value="1"/>
</dbReference>
<feature type="transmembrane region" description="Helical" evidence="6">
    <location>
        <begin position="342"/>
        <end position="358"/>
    </location>
</feature>
<sequence length="409" mass="43031">MRAGSWPSIILTLAFAVIIAACHGKTILLIADIAKAYSVSPSHASWVVSAVAIVAALASPIVNWAVARVGERRSIISGLLVAALSSYAASRSENFFVLLTLRVIEGAGYICVVLSALALLIHTTAGKRRTSALAFWSVASPLGGAIAIFAVSPYIGGAHEEWRIAFSGHAVVLLLLLLATPLLPSINLANRVERKPLSQVFRIYADPSVLRLALAVGAPLTVALGLITITPTYLINVLNVAPATIGVISTVGILSSVVAGLFAGFILNLRLIGPLSVVTSALIGVGLEVLVFIPGVSAEWAIGAKVIQGFFTSFVVAWVFTSIPKMTRNGDVMGAGGIAEQALYLSMFLGPVLLYPLFTLPSRLPFFATLIVANLLPLFLLPLGLKRNDDSGSFEPRQNSFSTEEVTHG</sequence>
<dbReference type="RefSeq" id="WP_090462212.1">
    <property type="nucleotide sequence ID" value="NZ_FNRV01000001.1"/>
</dbReference>
<evidence type="ECO:0000313" key="9">
    <source>
        <dbReference type="Proteomes" id="UP000199665"/>
    </source>
</evidence>
<dbReference type="PANTHER" id="PTHR43124:SF3">
    <property type="entry name" value="CHLORAMPHENICOL EFFLUX PUMP RV0191"/>
    <property type="match status" value="1"/>
</dbReference>
<dbReference type="SUPFAM" id="SSF103473">
    <property type="entry name" value="MFS general substrate transporter"/>
    <property type="match status" value="1"/>
</dbReference>
<dbReference type="InterPro" id="IPR036259">
    <property type="entry name" value="MFS_trans_sf"/>
</dbReference>
<gene>
    <name evidence="8" type="ORF">SAMN05216205_0444</name>
</gene>
<feature type="transmembrane region" description="Helical" evidence="6">
    <location>
        <begin position="364"/>
        <end position="385"/>
    </location>
</feature>
<feature type="transmembrane region" description="Helical" evidence="6">
    <location>
        <begin position="95"/>
        <end position="121"/>
    </location>
</feature>
<reference evidence="8 9" key="1">
    <citation type="submission" date="2016-10" db="EMBL/GenBank/DDBJ databases">
        <authorList>
            <person name="Varghese N."/>
            <person name="Submissions S."/>
        </authorList>
    </citation>
    <scope>NUCLEOTIDE SEQUENCE [LARGE SCALE GENOMIC DNA]</scope>
    <source>
        <strain evidence="8 9">DSM 18327</strain>
    </source>
</reference>
<name>A0ABY0XMZ5_9PSED</name>
<feature type="transmembrane region" description="Helical" evidence="6">
    <location>
        <begin position="73"/>
        <end position="89"/>
    </location>
</feature>
<accession>A0ABY0XMZ5</accession>
<feature type="transmembrane region" description="Helical" evidence="6">
    <location>
        <begin position="167"/>
        <end position="188"/>
    </location>
</feature>